<dbReference type="SUPFAM" id="SSF51735">
    <property type="entry name" value="NAD(P)-binding Rossmann-fold domains"/>
    <property type="match status" value="1"/>
</dbReference>
<feature type="chain" id="PRO_5046239292" evidence="1">
    <location>
        <begin position="21"/>
        <end position="55"/>
    </location>
</feature>
<dbReference type="InterPro" id="IPR036291">
    <property type="entry name" value="NAD(P)-bd_dom_sf"/>
</dbReference>
<proteinExistence type="predicted"/>
<evidence type="ECO:0000313" key="2">
    <source>
        <dbReference type="EMBL" id="MET3616251.1"/>
    </source>
</evidence>
<reference evidence="2 3" key="1">
    <citation type="submission" date="2024-06" db="EMBL/GenBank/DDBJ databases">
        <title>Genomic Encyclopedia of Type Strains, Phase IV (KMG-IV): sequencing the most valuable type-strain genomes for metagenomic binning, comparative biology and taxonomic classification.</title>
        <authorList>
            <person name="Goeker M."/>
        </authorList>
    </citation>
    <scope>NUCLEOTIDE SEQUENCE [LARGE SCALE GENOMIC DNA]</scope>
    <source>
        <strain evidence="2 3">DSM 29780</strain>
    </source>
</reference>
<gene>
    <name evidence="2" type="ORF">ABID16_004600</name>
</gene>
<comment type="caution">
    <text evidence="2">The sequence shown here is derived from an EMBL/GenBank/DDBJ whole genome shotgun (WGS) entry which is preliminary data.</text>
</comment>
<dbReference type="Gene3D" id="3.40.50.720">
    <property type="entry name" value="NAD(P)-binding Rossmann-like Domain"/>
    <property type="match status" value="1"/>
</dbReference>
<evidence type="ECO:0000313" key="3">
    <source>
        <dbReference type="Proteomes" id="UP001549047"/>
    </source>
</evidence>
<keyword evidence="3" id="KW-1185">Reference proteome</keyword>
<keyword evidence="1" id="KW-0732">Signal</keyword>
<evidence type="ECO:0000256" key="1">
    <source>
        <dbReference type="SAM" id="SignalP"/>
    </source>
</evidence>
<protein>
    <submittedName>
        <fullName evidence="2">Uncharacterized protein</fullName>
    </submittedName>
</protein>
<dbReference type="EMBL" id="JBEPMB010000015">
    <property type="protein sequence ID" value="MET3616251.1"/>
    <property type="molecule type" value="Genomic_DNA"/>
</dbReference>
<dbReference type="Proteomes" id="UP001549047">
    <property type="component" value="Unassembled WGS sequence"/>
</dbReference>
<sequence>MTCHLFVAADGIIAAASAHAGGASDVAGCALFPASELSAYCTGTEVDMNGGSHIH</sequence>
<feature type="signal peptide" evidence="1">
    <location>
        <begin position="1"/>
        <end position="20"/>
    </location>
</feature>
<accession>A0ABV2J676</accession>
<name>A0ABV2J676_9HYPH</name>
<organism evidence="2 3">
    <name type="scientific">Rhizobium aquaticum</name>
    <dbReference type="NCBI Taxonomy" id="1549636"/>
    <lineage>
        <taxon>Bacteria</taxon>
        <taxon>Pseudomonadati</taxon>
        <taxon>Pseudomonadota</taxon>
        <taxon>Alphaproteobacteria</taxon>
        <taxon>Hyphomicrobiales</taxon>
        <taxon>Rhizobiaceae</taxon>
        <taxon>Rhizobium/Agrobacterium group</taxon>
        <taxon>Rhizobium</taxon>
    </lineage>
</organism>